<dbReference type="InterPro" id="IPR036271">
    <property type="entry name" value="Tet_transcr_reg_TetR-rel_C_sf"/>
</dbReference>
<keyword evidence="3" id="KW-0804">Transcription</keyword>
<feature type="domain" description="HTH tetR-type" evidence="5">
    <location>
        <begin position="6"/>
        <end position="65"/>
    </location>
</feature>
<reference evidence="6 7" key="1">
    <citation type="submission" date="2020-02" db="EMBL/GenBank/DDBJ databases">
        <title>Acidophilic actinobacteria isolated from forest soil.</title>
        <authorList>
            <person name="Golinska P."/>
        </authorList>
    </citation>
    <scope>NUCLEOTIDE SEQUENCE [LARGE SCALE GENOMIC DNA]</scope>
    <source>
        <strain evidence="6 7">NL8</strain>
    </source>
</reference>
<keyword evidence="2 4" id="KW-0238">DNA-binding</keyword>
<feature type="DNA-binding region" description="H-T-H motif" evidence="4">
    <location>
        <begin position="28"/>
        <end position="47"/>
    </location>
</feature>
<accession>A0ABS5KTN1</accession>
<dbReference type="PROSITE" id="PS01081">
    <property type="entry name" value="HTH_TETR_1"/>
    <property type="match status" value="1"/>
</dbReference>
<protein>
    <submittedName>
        <fullName evidence="6">TetR/AcrR family transcriptional regulator</fullName>
    </submittedName>
</protein>
<dbReference type="Gene3D" id="1.10.357.10">
    <property type="entry name" value="Tetracycline Repressor, domain 2"/>
    <property type="match status" value="1"/>
</dbReference>
<evidence type="ECO:0000259" key="5">
    <source>
        <dbReference type="PROSITE" id="PS50977"/>
    </source>
</evidence>
<evidence type="ECO:0000313" key="7">
    <source>
        <dbReference type="Proteomes" id="UP000730482"/>
    </source>
</evidence>
<dbReference type="Pfam" id="PF00440">
    <property type="entry name" value="TetR_N"/>
    <property type="match status" value="1"/>
</dbReference>
<keyword evidence="1" id="KW-0805">Transcription regulation</keyword>
<evidence type="ECO:0000256" key="4">
    <source>
        <dbReference type="PROSITE-ProRule" id="PRU00335"/>
    </source>
</evidence>
<evidence type="ECO:0000256" key="3">
    <source>
        <dbReference type="ARBA" id="ARBA00023163"/>
    </source>
</evidence>
<keyword evidence="7" id="KW-1185">Reference proteome</keyword>
<dbReference type="PRINTS" id="PR00455">
    <property type="entry name" value="HTHTETR"/>
</dbReference>
<name>A0ABS5KTN1_9ACTN</name>
<dbReference type="InterPro" id="IPR001647">
    <property type="entry name" value="HTH_TetR"/>
</dbReference>
<evidence type="ECO:0000313" key="6">
    <source>
        <dbReference type="EMBL" id="MBS2549418.1"/>
    </source>
</evidence>
<dbReference type="RefSeq" id="WP_212010977.1">
    <property type="nucleotide sequence ID" value="NZ_JAAFYZ010000072.1"/>
</dbReference>
<organism evidence="6 7">
    <name type="scientific">Catenulispora pinistramenti</name>
    <dbReference type="NCBI Taxonomy" id="2705254"/>
    <lineage>
        <taxon>Bacteria</taxon>
        <taxon>Bacillati</taxon>
        <taxon>Actinomycetota</taxon>
        <taxon>Actinomycetes</taxon>
        <taxon>Catenulisporales</taxon>
        <taxon>Catenulisporaceae</taxon>
        <taxon>Catenulispora</taxon>
    </lineage>
</organism>
<dbReference type="Proteomes" id="UP000730482">
    <property type="component" value="Unassembled WGS sequence"/>
</dbReference>
<dbReference type="InterPro" id="IPR050109">
    <property type="entry name" value="HTH-type_TetR-like_transc_reg"/>
</dbReference>
<dbReference type="PROSITE" id="PS50977">
    <property type="entry name" value="HTH_TETR_2"/>
    <property type="match status" value="1"/>
</dbReference>
<dbReference type="PANTHER" id="PTHR30055">
    <property type="entry name" value="HTH-TYPE TRANSCRIPTIONAL REGULATOR RUTR"/>
    <property type="match status" value="1"/>
</dbReference>
<gene>
    <name evidence="6" type="ORF">KGQ19_21375</name>
</gene>
<dbReference type="SUPFAM" id="SSF46689">
    <property type="entry name" value="Homeodomain-like"/>
    <property type="match status" value="1"/>
</dbReference>
<dbReference type="InterPro" id="IPR009057">
    <property type="entry name" value="Homeodomain-like_sf"/>
</dbReference>
<dbReference type="Pfam" id="PF21597">
    <property type="entry name" value="TetR_C_43"/>
    <property type="match status" value="1"/>
</dbReference>
<dbReference type="EMBL" id="JAAFYZ010000072">
    <property type="protein sequence ID" value="MBS2549418.1"/>
    <property type="molecule type" value="Genomic_DNA"/>
</dbReference>
<dbReference type="InterPro" id="IPR049445">
    <property type="entry name" value="TetR_SbtR-like_C"/>
</dbReference>
<evidence type="ECO:0000256" key="1">
    <source>
        <dbReference type="ARBA" id="ARBA00023015"/>
    </source>
</evidence>
<proteinExistence type="predicted"/>
<dbReference type="SUPFAM" id="SSF48498">
    <property type="entry name" value="Tetracyclin repressor-like, C-terminal domain"/>
    <property type="match status" value="1"/>
</dbReference>
<sequence>MRADAERNRARILDTAIAAFAAEGLGVSVHEIARRAGVGTGTVSRHFPTKDALFEAIVADRVGRIVDRVQALAESPDQREAFVEFLTILTEEGAANVGIAQAFAGAGYDMDAAATAGGYDFDAAMAAALCRAQEAHVVRADADVADIKALMVSCMSRGSADQATRARMIDIVARGLRPPESATQ</sequence>
<dbReference type="PANTHER" id="PTHR30055:SF234">
    <property type="entry name" value="HTH-TYPE TRANSCRIPTIONAL REGULATOR BETI"/>
    <property type="match status" value="1"/>
</dbReference>
<dbReference type="InterPro" id="IPR023772">
    <property type="entry name" value="DNA-bd_HTH_TetR-type_CS"/>
</dbReference>
<comment type="caution">
    <text evidence="6">The sequence shown here is derived from an EMBL/GenBank/DDBJ whole genome shotgun (WGS) entry which is preliminary data.</text>
</comment>
<evidence type="ECO:0000256" key="2">
    <source>
        <dbReference type="ARBA" id="ARBA00023125"/>
    </source>
</evidence>